<feature type="region of interest" description="Disordered" evidence="1">
    <location>
        <begin position="24"/>
        <end position="55"/>
    </location>
</feature>
<evidence type="ECO:0000313" key="2">
    <source>
        <dbReference type="EMBL" id="CAB3646068.1"/>
    </source>
</evidence>
<feature type="compositionally biased region" description="Polar residues" evidence="1">
    <location>
        <begin position="37"/>
        <end position="55"/>
    </location>
</feature>
<dbReference type="EMBL" id="CADIJX010000003">
    <property type="protein sequence ID" value="CAB3646068.1"/>
    <property type="molecule type" value="Genomic_DNA"/>
</dbReference>
<keyword evidence="3" id="KW-1185">Reference proteome</keyword>
<accession>A0A6S6ZZ48</accession>
<sequence length="240" mass="26221">MMGCARWGVVFLCLMCRATPILRPSSAHSPHIHRTSSAHSPRIQRTSNPHPTHIQRTSTAHPIHISRASHAHPAPVARTRIRPYRKAGTVTTSHDPVCRLWPPARPQSAGPVPLVIEHGPDGATSLDIGSSLAWASWTRATSMRPRESEGKAKGLDEDDDGAVRSGRSGPQSWARASKMPVPMSGPRSAAIVPLHHPRERQTTTAPSHHPATSLTRKTSNNSPKPSPRYIAHEKDKQQRP</sequence>
<protein>
    <submittedName>
        <fullName evidence="2">Uncharacterized protein</fullName>
    </submittedName>
</protein>
<feature type="compositionally biased region" description="Basic and acidic residues" evidence="1">
    <location>
        <begin position="230"/>
        <end position="240"/>
    </location>
</feature>
<dbReference type="AlphaFoldDB" id="A0A6S6ZZ48"/>
<evidence type="ECO:0000256" key="1">
    <source>
        <dbReference type="SAM" id="MobiDB-lite"/>
    </source>
</evidence>
<feature type="region of interest" description="Disordered" evidence="1">
    <location>
        <begin position="139"/>
        <end position="240"/>
    </location>
</feature>
<dbReference type="Proteomes" id="UP000494108">
    <property type="component" value="Unassembled WGS sequence"/>
</dbReference>
<gene>
    <name evidence="2" type="ORF">LMG3431_02440</name>
</gene>
<name>A0A6S6ZZ48_9BURK</name>
<reference evidence="2 3" key="1">
    <citation type="submission" date="2020-04" db="EMBL/GenBank/DDBJ databases">
        <authorList>
            <person name="De Canck E."/>
        </authorList>
    </citation>
    <scope>NUCLEOTIDE SEQUENCE [LARGE SCALE GENOMIC DNA]</scope>
    <source>
        <strain evidence="2 3">LMG 3431</strain>
    </source>
</reference>
<feature type="compositionally biased region" description="Basic and acidic residues" evidence="1">
    <location>
        <begin position="144"/>
        <end position="155"/>
    </location>
</feature>
<evidence type="ECO:0000313" key="3">
    <source>
        <dbReference type="Proteomes" id="UP000494108"/>
    </source>
</evidence>
<organism evidence="2 3">
    <name type="scientific">Achromobacter pestifer</name>
    <dbReference type="NCBI Taxonomy" id="1353889"/>
    <lineage>
        <taxon>Bacteria</taxon>
        <taxon>Pseudomonadati</taxon>
        <taxon>Pseudomonadota</taxon>
        <taxon>Betaproteobacteria</taxon>
        <taxon>Burkholderiales</taxon>
        <taxon>Alcaligenaceae</taxon>
        <taxon>Achromobacter</taxon>
    </lineage>
</organism>
<feature type="compositionally biased region" description="Polar residues" evidence="1">
    <location>
        <begin position="202"/>
        <end position="223"/>
    </location>
</feature>
<proteinExistence type="predicted"/>